<dbReference type="AlphaFoldDB" id="A0AAD7ZGD9"/>
<comment type="similarity">
    <text evidence="3 8">Belongs to the trans-sulfuration enzymes family.</text>
</comment>
<name>A0AAD7ZGD9_DIPPU</name>
<sequence>MSGYRLETKTVTLGYAPENSNCYSVVPPIGLSTTFQQDDPSTHQGYLYTRQSNPSRTQLEKGIALIEDSKFALCYSSGTSAISAVVQLLSSGDHIVSDSIIFGGTYRYFDKITSRVNITTTYIDATDSSNVEKALKENPNTKLVYLESPSNPLTTVCDIAKIAEIVKNHKGVILAVDNTYLTPYFQKPLGLGANVVVYSLTKYMNGHDDVCMGAVCCNDQDMYLKLKYLQN</sequence>
<evidence type="ECO:0000313" key="10">
    <source>
        <dbReference type="Proteomes" id="UP001233999"/>
    </source>
</evidence>
<dbReference type="FunFam" id="3.40.640.10:FF:000046">
    <property type="entry name" value="Cystathionine gamma-lyase"/>
    <property type="match status" value="1"/>
</dbReference>
<protein>
    <recommendedName>
        <fullName evidence="4">cystathionine gamma-lyase</fullName>
        <ecNumber evidence="4">4.4.1.1</ecNumber>
    </recommendedName>
    <alternativeName>
        <fullName evidence="7">Gamma-cystathionase</fullName>
    </alternativeName>
</protein>
<dbReference type="Gene3D" id="3.40.640.10">
    <property type="entry name" value="Type I PLP-dependent aspartate aminotransferase-like (Major domain)"/>
    <property type="match status" value="1"/>
</dbReference>
<dbReference type="Proteomes" id="UP001233999">
    <property type="component" value="Unassembled WGS sequence"/>
</dbReference>
<dbReference type="EC" id="4.4.1.1" evidence="4"/>
<dbReference type="GO" id="GO:0019346">
    <property type="term" value="P:transsulfuration"/>
    <property type="evidence" value="ECO:0007669"/>
    <property type="project" value="InterPro"/>
</dbReference>
<reference evidence="9" key="2">
    <citation type="submission" date="2023-05" db="EMBL/GenBank/DDBJ databases">
        <authorList>
            <person name="Fouks B."/>
        </authorList>
    </citation>
    <scope>NUCLEOTIDE SEQUENCE</scope>
    <source>
        <strain evidence="9">Stay&amp;Tobe</strain>
        <tissue evidence="9">Testes</tissue>
    </source>
</reference>
<keyword evidence="5 8" id="KW-0663">Pyridoxal phosphate</keyword>
<evidence type="ECO:0000256" key="7">
    <source>
        <dbReference type="ARBA" id="ARBA00029853"/>
    </source>
</evidence>
<dbReference type="GO" id="GO:0030170">
    <property type="term" value="F:pyridoxal phosphate binding"/>
    <property type="evidence" value="ECO:0007669"/>
    <property type="project" value="InterPro"/>
</dbReference>
<dbReference type="InterPro" id="IPR015424">
    <property type="entry name" value="PyrdxlP-dep_Trfase"/>
</dbReference>
<organism evidence="9 10">
    <name type="scientific">Diploptera punctata</name>
    <name type="common">Pacific beetle cockroach</name>
    <dbReference type="NCBI Taxonomy" id="6984"/>
    <lineage>
        <taxon>Eukaryota</taxon>
        <taxon>Metazoa</taxon>
        <taxon>Ecdysozoa</taxon>
        <taxon>Arthropoda</taxon>
        <taxon>Hexapoda</taxon>
        <taxon>Insecta</taxon>
        <taxon>Pterygota</taxon>
        <taxon>Neoptera</taxon>
        <taxon>Polyneoptera</taxon>
        <taxon>Dictyoptera</taxon>
        <taxon>Blattodea</taxon>
        <taxon>Blaberoidea</taxon>
        <taxon>Blaberidae</taxon>
        <taxon>Diplopterinae</taxon>
        <taxon>Diploptera</taxon>
    </lineage>
</organism>
<dbReference type="Pfam" id="PF01053">
    <property type="entry name" value="Cys_Met_Meta_PP"/>
    <property type="match status" value="1"/>
</dbReference>
<keyword evidence="10" id="KW-1185">Reference proteome</keyword>
<dbReference type="PANTHER" id="PTHR11808:SF15">
    <property type="entry name" value="CYSTATHIONINE GAMMA-LYASE"/>
    <property type="match status" value="1"/>
</dbReference>
<evidence type="ECO:0000256" key="3">
    <source>
        <dbReference type="ARBA" id="ARBA00009077"/>
    </source>
</evidence>
<evidence type="ECO:0000313" key="9">
    <source>
        <dbReference type="EMBL" id="KAJ9580249.1"/>
    </source>
</evidence>
<dbReference type="EMBL" id="JASPKZ010008351">
    <property type="protein sequence ID" value="KAJ9580249.1"/>
    <property type="molecule type" value="Genomic_DNA"/>
</dbReference>
<keyword evidence="6" id="KW-0028">Amino-acid biosynthesis</keyword>
<gene>
    <name evidence="9" type="ORF">L9F63_004062</name>
</gene>
<proteinExistence type="inferred from homology"/>
<dbReference type="GO" id="GO:0004123">
    <property type="term" value="F:cystathionine gamma-lyase activity"/>
    <property type="evidence" value="ECO:0007669"/>
    <property type="project" value="TreeGrafter"/>
</dbReference>
<evidence type="ECO:0000256" key="1">
    <source>
        <dbReference type="ARBA" id="ARBA00001933"/>
    </source>
</evidence>
<keyword evidence="6" id="KW-0198">Cysteine biosynthesis</keyword>
<dbReference type="InterPro" id="IPR015421">
    <property type="entry name" value="PyrdxlP-dep_Trfase_major"/>
</dbReference>
<feature type="non-terminal residue" evidence="9">
    <location>
        <position position="231"/>
    </location>
</feature>
<evidence type="ECO:0000256" key="8">
    <source>
        <dbReference type="RuleBase" id="RU362118"/>
    </source>
</evidence>
<evidence type="ECO:0000256" key="2">
    <source>
        <dbReference type="ARBA" id="ARBA00005038"/>
    </source>
</evidence>
<comment type="caution">
    <text evidence="9">The sequence shown here is derived from an EMBL/GenBank/DDBJ whole genome shotgun (WGS) entry which is preliminary data.</text>
</comment>
<evidence type="ECO:0000256" key="4">
    <source>
        <dbReference type="ARBA" id="ARBA00012085"/>
    </source>
</evidence>
<accession>A0AAD7ZGD9</accession>
<comment type="pathway">
    <text evidence="2">Amino-acid biosynthesis; L-cysteine biosynthesis; L-cysteine from L-homocysteine and L-serine: step 2/2.</text>
</comment>
<reference evidence="9" key="1">
    <citation type="journal article" date="2023" name="IScience">
        <title>Live-bearing cockroach genome reveals convergent evolutionary mechanisms linked to viviparity in insects and beyond.</title>
        <authorList>
            <person name="Fouks B."/>
            <person name="Harrison M.C."/>
            <person name="Mikhailova A.A."/>
            <person name="Marchal E."/>
            <person name="English S."/>
            <person name="Carruthers M."/>
            <person name="Jennings E.C."/>
            <person name="Chiamaka E.L."/>
            <person name="Frigard R.A."/>
            <person name="Pippel M."/>
            <person name="Attardo G.M."/>
            <person name="Benoit J.B."/>
            <person name="Bornberg-Bauer E."/>
            <person name="Tobe S.S."/>
        </authorList>
    </citation>
    <scope>NUCLEOTIDE SEQUENCE</scope>
    <source>
        <strain evidence="9">Stay&amp;Tobe</strain>
    </source>
</reference>
<dbReference type="GO" id="GO:0019343">
    <property type="term" value="P:cysteine biosynthetic process via cystathionine"/>
    <property type="evidence" value="ECO:0007669"/>
    <property type="project" value="TreeGrafter"/>
</dbReference>
<evidence type="ECO:0000256" key="6">
    <source>
        <dbReference type="ARBA" id="ARBA00023192"/>
    </source>
</evidence>
<dbReference type="InterPro" id="IPR000277">
    <property type="entry name" value="Cys/Met-Metab_PyrdxlP-dep_enz"/>
</dbReference>
<evidence type="ECO:0000256" key="5">
    <source>
        <dbReference type="ARBA" id="ARBA00022898"/>
    </source>
</evidence>
<dbReference type="SUPFAM" id="SSF53383">
    <property type="entry name" value="PLP-dependent transferases"/>
    <property type="match status" value="1"/>
</dbReference>
<dbReference type="GO" id="GO:0005737">
    <property type="term" value="C:cytoplasm"/>
    <property type="evidence" value="ECO:0007669"/>
    <property type="project" value="TreeGrafter"/>
</dbReference>
<dbReference type="PANTHER" id="PTHR11808">
    <property type="entry name" value="TRANS-SULFURATION ENZYME FAMILY MEMBER"/>
    <property type="match status" value="1"/>
</dbReference>
<comment type="cofactor">
    <cofactor evidence="1 8">
        <name>pyridoxal 5'-phosphate</name>
        <dbReference type="ChEBI" id="CHEBI:597326"/>
    </cofactor>
</comment>